<sequence>MLVGKVVDKLWATRKHDQLHSLKFLLVDIESSEGRTGTQRLVAVDNIGAGLGDRVLVTVGNSARVGLAKGNVPIDALIVGIIDLES</sequence>
<gene>
    <name evidence="4" type="ORF">CBF35_13365</name>
</gene>
<keyword evidence="2" id="KW-1282">Carboxysome</keyword>
<dbReference type="EMBL" id="NGJU01000024">
    <property type="protein sequence ID" value="RST92163.1"/>
    <property type="molecule type" value="Genomic_DNA"/>
</dbReference>
<dbReference type="AlphaFoldDB" id="A0A429ZEP5"/>
<dbReference type="OrthoDB" id="196195at2"/>
<accession>A0A429ZEP5</accession>
<evidence type="ECO:0000313" key="5">
    <source>
        <dbReference type="Proteomes" id="UP000287239"/>
    </source>
</evidence>
<comment type="caution">
    <text evidence="4">The sequence shown here is derived from an EMBL/GenBank/DDBJ whole genome shotgun (WGS) entry which is preliminary data.</text>
</comment>
<name>A0A429ZEP5_9ENTE</name>
<evidence type="ECO:0000313" key="4">
    <source>
        <dbReference type="EMBL" id="RST92163.1"/>
    </source>
</evidence>
<evidence type="ECO:0000256" key="1">
    <source>
        <dbReference type="ARBA" id="ARBA00023587"/>
    </source>
</evidence>
<dbReference type="Pfam" id="PF03319">
    <property type="entry name" value="EutN_CcmL"/>
    <property type="match status" value="1"/>
</dbReference>
<evidence type="ECO:0000256" key="3">
    <source>
        <dbReference type="ARBA" id="ARBA00024446"/>
    </source>
</evidence>
<keyword evidence="5" id="KW-1185">Reference proteome</keyword>
<reference evidence="4 5" key="1">
    <citation type="submission" date="2017-05" db="EMBL/GenBank/DDBJ databases">
        <title>Vagococcus spp. assemblies.</title>
        <authorList>
            <person name="Gulvik C.A."/>
        </authorList>
    </citation>
    <scope>NUCLEOTIDE SEQUENCE [LARGE SCALE GENOMIC DNA]</scope>
    <source>
        <strain evidence="4 5">NCFB 2777</strain>
    </source>
</reference>
<protein>
    <submittedName>
        <fullName evidence="4">Ethanolamine utilization protein EutN</fullName>
    </submittedName>
</protein>
<dbReference type="CDD" id="cd01614">
    <property type="entry name" value="EutN_CcmL"/>
    <property type="match status" value="1"/>
</dbReference>
<comment type="subcellular location">
    <subcellularLocation>
        <location evidence="1">Carboxysome</location>
    </subcellularLocation>
</comment>
<dbReference type="RefSeq" id="WP_126781972.1">
    <property type="nucleotide sequence ID" value="NZ_CP177121.1"/>
</dbReference>
<dbReference type="PANTHER" id="PTHR36539">
    <property type="entry name" value="ETHANOLAMINE UTILIZATION PROTEIN EUTN"/>
    <property type="match status" value="1"/>
</dbReference>
<dbReference type="SUPFAM" id="SSF159133">
    <property type="entry name" value="EutN/CcmL-like"/>
    <property type="match status" value="1"/>
</dbReference>
<dbReference type="InterPro" id="IPR004992">
    <property type="entry name" value="EutN_CcmL"/>
</dbReference>
<evidence type="ECO:0000256" key="2">
    <source>
        <dbReference type="ARBA" id="ARBA00023669"/>
    </source>
</evidence>
<dbReference type="GO" id="GO:0031470">
    <property type="term" value="C:carboxysome"/>
    <property type="evidence" value="ECO:0007669"/>
    <property type="project" value="UniProtKB-SubCell"/>
</dbReference>
<dbReference type="PANTHER" id="PTHR36539:SF2">
    <property type="entry name" value="ETHANOLAMINE UTILIZATION PROTEIN"/>
    <property type="match status" value="1"/>
</dbReference>
<dbReference type="Gene3D" id="2.40.50.220">
    <property type="entry name" value="EutN/Ccml"/>
    <property type="match status" value="1"/>
</dbReference>
<dbReference type="PROSITE" id="PS51932">
    <property type="entry name" value="BMV"/>
    <property type="match status" value="1"/>
</dbReference>
<keyword evidence="3" id="KW-1283">Bacterial microcompartment</keyword>
<dbReference type="GeneID" id="98569334"/>
<dbReference type="Proteomes" id="UP000287239">
    <property type="component" value="Unassembled WGS sequence"/>
</dbReference>
<dbReference type="InterPro" id="IPR036677">
    <property type="entry name" value="EutN_CcmL_sf"/>
</dbReference>
<organism evidence="4 5">
    <name type="scientific">Vagococcus salmoninarum</name>
    <dbReference type="NCBI Taxonomy" id="2739"/>
    <lineage>
        <taxon>Bacteria</taxon>
        <taxon>Bacillati</taxon>
        <taxon>Bacillota</taxon>
        <taxon>Bacilli</taxon>
        <taxon>Lactobacillales</taxon>
        <taxon>Enterococcaceae</taxon>
        <taxon>Vagococcus</taxon>
    </lineage>
</organism>
<proteinExistence type="predicted"/>